<name>A0ABT5BS46_9BACT</name>
<dbReference type="EMBL" id="JAQNDK010000001">
    <property type="protein sequence ID" value="MDC0676208.1"/>
    <property type="molecule type" value="Genomic_DNA"/>
</dbReference>
<keyword evidence="2" id="KW-1185">Reference proteome</keyword>
<protein>
    <submittedName>
        <fullName evidence="1">Phage tail assembly protein</fullName>
    </submittedName>
</protein>
<gene>
    <name evidence="1" type="ORF">POL72_00535</name>
</gene>
<organism evidence="1 2">
    <name type="scientific">Sorangium atrum</name>
    <dbReference type="NCBI Taxonomy" id="2995308"/>
    <lineage>
        <taxon>Bacteria</taxon>
        <taxon>Pseudomonadati</taxon>
        <taxon>Myxococcota</taxon>
        <taxon>Polyangia</taxon>
        <taxon>Polyangiales</taxon>
        <taxon>Polyangiaceae</taxon>
        <taxon>Sorangium</taxon>
    </lineage>
</organism>
<reference evidence="1 2" key="1">
    <citation type="submission" date="2023-01" db="EMBL/GenBank/DDBJ databases">
        <title>Minimal conservation of predation-associated metabolite biosynthetic gene clusters underscores biosynthetic potential of Myxococcota including descriptions for ten novel species: Archangium lansinium sp. nov., Myxococcus landrumus sp. nov., Nannocystis bai.</title>
        <authorList>
            <person name="Ahearne A."/>
            <person name="Stevens C."/>
            <person name="Dowd S."/>
        </authorList>
    </citation>
    <scope>NUCLEOTIDE SEQUENCE [LARGE SCALE GENOMIC DNA]</scope>
    <source>
        <strain evidence="1 2">WIWO2</strain>
    </source>
</reference>
<sequence>MTALITEFPFVLKLGYADDNGDLHKEGTMRLATAADEILPLRDSRVQQNQSYLSIILLSRVVTRLGTLPAVTPKVIEGLFAADFAALQEMYNRINERGRNAVEVLCPKCNHAFEFEVDTSRDQ</sequence>
<dbReference type="Proteomes" id="UP001217485">
    <property type="component" value="Unassembled WGS sequence"/>
</dbReference>
<dbReference type="RefSeq" id="WP_272092915.1">
    <property type="nucleotide sequence ID" value="NZ_JAQNDK010000001.1"/>
</dbReference>
<proteinExistence type="predicted"/>
<evidence type="ECO:0000313" key="1">
    <source>
        <dbReference type="EMBL" id="MDC0676208.1"/>
    </source>
</evidence>
<comment type="caution">
    <text evidence="1">The sequence shown here is derived from an EMBL/GenBank/DDBJ whole genome shotgun (WGS) entry which is preliminary data.</text>
</comment>
<accession>A0ABT5BS46</accession>
<evidence type="ECO:0000313" key="2">
    <source>
        <dbReference type="Proteomes" id="UP001217485"/>
    </source>
</evidence>